<name>A0A7Z0D374_9MICO</name>
<dbReference type="InterPro" id="IPR009057">
    <property type="entry name" value="Homeodomain-like_sf"/>
</dbReference>
<sequence length="188" mass="20547">MTTTRARILAGCEHVFDRHGFAASGMDRLTESAGVSTRTLYKHLGSKTELIVAVLDGRRARFFEQFDVDTVAALFDNLESWIDADGARGCLFLRAQGENGTSIAEVSSAVTAYREQLRRLVRRIVKVQTGHEDDTLTEQLLVLFEGATSAASYRGSTAIRAAKTAAETLVDKSRETTRSSNDALQASE</sequence>
<gene>
    <name evidence="4" type="ORF">BJY26_002348</name>
</gene>
<dbReference type="GO" id="GO:0003700">
    <property type="term" value="F:DNA-binding transcription factor activity"/>
    <property type="evidence" value="ECO:0007669"/>
    <property type="project" value="TreeGrafter"/>
</dbReference>
<evidence type="ECO:0000256" key="2">
    <source>
        <dbReference type="PROSITE-ProRule" id="PRU00335"/>
    </source>
</evidence>
<evidence type="ECO:0000313" key="5">
    <source>
        <dbReference type="Proteomes" id="UP000539111"/>
    </source>
</evidence>
<dbReference type="Pfam" id="PF00440">
    <property type="entry name" value="TetR_N"/>
    <property type="match status" value="1"/>
</dbReference>
<dbReference type="SUPFAM" id="SSF46689">
    <property type="entry name" value="Homeodomain-like"/>
    <property type="match status" value="1"/>
</dbReference>
<dbReference type="PRINTS" id="PR00455">
    <property type="entry name" value="HTHTETR"/>
</dbReference>
<feature type="domain" description="HTH tetR-type" evidence="3">
    <location>
        <begin position="2"/>
        <end position="62"/>
    </location>
</feature>
<dbReference type="RefSeq" id="WP_179428435.1">
    <property type="nucleotide sequence ID" value="NZ_JACBZP010000001.1"/>
</dbReference>
<reference evidence="4 5" key="1">
    <citation type="submission" date="2020-07" db="EMBL/GenBank/DDBJ databases">
        <title>Sequencing the genomes of 1000 actinobacteria strains.</title>
        <authorList>
            <person name="Klenk H.-P."/>
        </authorList>
    </citation>
    <scope>NUCLEOTIDE SEQUENCE [LARGE SCALE GENOMIC DNA]</scope>
    <source>
        <strain evidence="4 5">DSM 26341</strain>
    </source>
</reference>
<dbReference type="InterPro" id="IPR036271">
    <property type="entry name" value="Tet_transcr_reg_TetR-rel_C_sf"/>
</dbReference>
<keyword evidence="1 2" id="KW-0238">DNA-binding</keyword>
<dbReference type="PANTHER" id="PTHR30055:SF200">
    <property type="entry name" value="HTH-TYPE TRANSCRIPTIONAL REPRESSOR BDCR"/>
    <property type="match status" value="1"/>
</dbReference>
<dbReference type="Proteomes" id="UP000539111">
    <property type="component" value="Unassembled WGS sequence"/>
</dbReference>
<dbReference type="EMBL" id="JACBZP010000001">
    <property type="protein sequence ID" value="NYI68042.1"/>
    <property type="molecule type" value="Genomic_DNA"/>
</dbReference>
<evidence type="ECO:0000256" key="1">
    <source>
        <dbReference type="ARBA" id="ARBA00023125"/>
    </source>
</evidence>
<dbReference type="SUPFAM" id="SSF48498">
    <property type="entry name" value="Tetracyclin repressor-like, C-terminal domain"/>
    <property type="match status" value="1"/>
</dbReference>
<protein>
    <submittedName>
        <fullName evidence="4">AcrR family transcriptional regulator</fullName>
    </submittedName>
</protein>
<comment type="caution">
    <text evidence="4">The sequence shown here is derived from an EMBL/GenBank/DDBJ whole genome shotgun (WGS) entry which is preliminary data.</text>
</comment>
<keyword evidence="5" id="KW-1185">Reference proteome</keyword>
<feature type="DNA-binding region" description="H-T-H motif" evidence="2">
    <location>
        <begin position="25"/>
        <end position="44"/>
    </location>
</feature>
<dbReference type="GO" id="GO:0000976">
    <property type="term" value="F:transcription cis-regulatory region binding"/>
    <property type="evidence" value="ECO:0007669"/>
    <property type="project" value="TreeGrafter"/>
</dbReference>
<organism evidence="4 5">
    <name type="scientific">Spelaeicoccus albus</name>
    <dbReference type="NCBI Taxonomy" id="1280376"/>
    <lineage>
        <taxon>Bacteria</taxon>
        <taxon>Bacillati</taxon>
        <taxon>Actinomycetota</taxon>
        <taxon>Actinomycetes</taxon>
        <taxon>Micrococcales</taxon>
        <taxon>Brevibacteriaceae</taxon>
        <taxon>Spelaeicoccus</taxon>
    </lineage>
</organism>
<dbReference type="AlphaFoldDB" id="A0A7Z0D374"/>
<dbReference type="PROSITE" id="PS50977">
    <property type="entry name" value="HTH_TETR_2"/>
    <property type="match status" value="1"/>
</dbReference>
<evidence type="ECO:0000313" key="4">
    <source>
        <dbReference type="EMBL" id="NYI68042.1"/>
    </source>
</evidence>
<dbReference type="InterPro" id="IPR050109">
    <property type="entry name" value="HTH-type_TetR-like_transc_reg"/>
</dbReference>
<dbReference type="Gene3D" id="1.10.357.10">
    <property type="entry name" value="Tetracycline Repressor, domain 2"/>
    <property type="match status" value="1"/>
</dbReference>
<proteinExistence type="predicted"/>
<dbReference type="PANTHER" id="PTHR30055">
    <property type="entry name" value="HTH-TYPE TRANSCRIPTIONAL REGULATOR RUTR"/>
    <property type="match status" value="1"/>
</dbReference>
<accession>A0A7Z0D374</accession>
<evidence type="ECO:0000259" key="3">
    <source>
        <dbReference type="PROSITE" id="PS50977"/>
    </source>
</evidence>
<dbReference type="InterPro" id="IPR001647">
    <property type="entry name" value="HTH_TetR"/>
</dbReference>